<evidence type="ECO:0000256" key="1">
    <source>
        <dbReference type="ARBA" id="ARBA00022741"/>
    </source>
</evidence>
<comment type="catalytic activity">
    <reaction evidence="4">
        <text>dCTP + H2O + H(+) = dUTP + NH4(+)</text>
        <dbReference type="Rhea" id="RHEA:22680"/>
        <dbReference type="ChEBI" id="CHEBI:15377"/>
        <dbReference type="ChEBI" id="CHEBI:15378"/>
        <dbReference type="ChEBI" id="CHEBI:28938"/>
        <dbReference type="ChEBI" id="CHEBI:61481"/>
        <dbReference type="ChEBI" id="CHEBI:61555"/>
        <dbReference type="EC" id="3.5.4.13"/>
    </reaction>
</comment>
<dbReference type="Pfam" id="PF22769">
    <property type="entry name" value="DCD"/>
    <property type="match status" value="1"/>
</dbReference>
<comment type="caution">
    <text evidence="5">The sequence shown here is derived from an EMBL/GenBank/DDBJ whole genome shotgun (WGS) entry which is preliminary data.</text>
</comment>
<dbReference type="Proteomes" id="UP000296034">
    <property type="component" value="Unassembled WGS sequence"/>
</dbReference>
<keyword evidence="1 4" id="KW-0547">Nucleotide-binding</keyword>
<proteinExistence type="inferred from homology"/>
<dbReference type="HAMAP" id="MF_00146">
    <property type="entry name" value="dCTP_deaminase"/>
    <property type="match status" value="1"/>
</dbReference>
<dbReference type="InterPro" id="IPR033704">
    <property type="entry name" value="dUTPase_trimeric"/>
</dbReference>
<comment type="pathway">
    <text evidence="4">Pyrimidine metabolism; dUMP biosynthesis; dUMP from dCTP (dUTP route): step 1/2.</text>
</comment>
<comment type="similarity">
    <text evidence="4">Belongs to the dCTP deaminase family.</text>
</comment>
<evidence type="ECO:0000256" key="2">
    <source>
        <dbReference type="ARBA" id="ARBA00022801"/>
    </source>
</evidence>
<protein>
    <recommendedName>
        <fullName evidence="4">dCTP deaminase</fullName>
        <ecNumber evidence="4">3.5.4.13</ecNumber>
    </recommendedName>
    <alternativeName>
        <fullName evidence="4">Deoxycytidine triphosphate deaminase</fullName>
    </alternativeName>
</protein>
<dbReference type="CDD" id="cd07557">
    <property type="entry name" value="trimeric_dUTPase"/>
    <property type="match status" value="1"/>
</dbReference>
<keyword evidence="2 4" id="KW-0378">Hydrolase</keyword>
<dbReference type="AlphaFoldDB" id="A0A2P5SYN1"/>
<dbReference type="GO" id="GO:0000166">
    <property type="term" value="F:nucleotide binding"/>
    <property type="evidence" value="ECO:0007669"/>
    <property type="project" value="UniProtKB-KW"/>
</dbReference>
<keyword evidence="3 4" id="KW-0546">Nucleotide metabolism</keyword>
<dbReference type="GO" id="GO:0015949">
    <property type="term" value="P:nucleobase-containing small molecule interconversion"/>
    <property type="evidence" value="ECO:0007669"/>
    <property type="project" value="TreeGrafter"/>
</dbReference>
<feature type="binding site" evidence="4">
    <location>
        <position position="182"/>
    </location>
    <ligand>
        <name>dCTP</name>
        <dbReference type="ChEBI" id="CHEBI:61481"/>
    </ligand>
</feature>
<feature type="binding site" evidence="4">
    <location>
        <position position="128"/>
    </location>
    <ligand>
        <name>dCTP</name>
        <dbReference type="ChEBI" id="CHEBI:61481"/>
    </ligand>
</feature>
<dbReference type="InterPro" id="IPR011962">
    <property type="entry name" value="dCTP_deaminase"/>
</dbReference>
<feature type="binding site" evidence="4">
    <location>
        <begin position="110"/>
        <end position="115"/>
    </location>
    <ligand>
        <name>dCTP</name>
        <dbReference type="ChEBI" id="CHEBI:61481"/>
    </ligand>
</feature>
<evidence type="ECO:0000256" key="4">
    <source>
        <dbReference type="HAMAP-Rule" id="MF_00146"/>
    </source>
</evidence>
<evidence type="ECO:0000256" key="3">
    <source>
        <dbReference type="ARBA" id="ARBA00023080"/>
    </source>
</evidence>
<name>A0A2P5SYN1_9GAMM</name>
<feature type="binding site" evidence="4">
    <location>
        <begin position="136"/>
        <end position="138"/>
    </location>
    <ligand>
        <name>dCTP</name>
        <dbReference type="ChEBI" id="CHEBI:61481"/>
    </ligand>
</feature>
<dbReference type="PANTHER" id="PTHR42680">
    <property type="entry name" value="DCTP DEAMINASE"/>
    <property type="match status" value="1"/>
</dbReference>
<dbReference type="FunFam" id="2.70.40.10:FF:000003">
    <property type="entry name" value="dCTP deaminase"/>
    <property type="match status" value="1"/>
</dbReference>
<dbReference type="PANTHER" id="PTHR42680:SF3">
    <property type="entry name" value="DCTP DEAMINASE"/>
    <property type="match status" value="1"/>
</dbReference>
<dbReference type="RefSeq" id="WP_136131410.1">
    <property type="nucleotide sequence ID" value="NZ_PDKS01000001.1"/>
</dbReference>
<feature type="binding site" evidence="4">
    <location>
        <position position="178"/>
    </location>
    <ligand>
        <name>dCTP</name>
        <dbReference type="ChEBI" id="CHEBI:61481"/>
    </ligand>
</feature>
<dbReference type="GO" id="GO:0008829">
    <property type="term" value="F:dCTP deaminase activity"/>
    <property type="evidence" value="ECO:0007669"/>
    <property type="project" value="UniProtKB-UniRule"/>
</dbReference>
<feature type="binding site" evidence="4">
    <location>
        <position position="171"/>
    </location>
    <ligand>
        <name>dCTP</name>
        <dbReference type="ChEBI" id="CHEBI:61481"/>
    </ligand>
</feature>
<accession>A0A2P5SYN1</accession>
<dbReference type="EC" id="3.5.4.13" evidence="4"/>
<feature type="active site" description="Proton donor/acceptor" evidence="4">
    <location>
        <position position="138"/>
    </location>
</feature>
<comment type="caution">
    <text evidence="4">Lacks conserved residue(s) required for the propagation of feature annotation.</text>
</comment>
<reference evidence="5 6" key="1">
    <citation type="journal article" date="2018" name="Genome Biol. Evol.">
        <title>Cladogenesis and Genomic Streamlining in Extracellular Endosymbionts of Tropical Stink Bugs.</title>
        <authorList>
            <person name="Otero-Bravo A."/>
            <person name="Goffredi S."/>
            <person name="Sabree Z.L."/>
        </authorList>
    </citation>
    <scope>NUCLEOTIDE SEQUENCE [LARGE SCALE GENOMIC DNA]</scope>
    <source>
        <strain evidence="5 6">SoET</strain>
    </source>
</reference>
<dbReference type="OrthoDB" id="9780956at2"/>
<dbReference type="GO" id="GO:0006229">
    <property type="term" value="P:dUTP biosynthetic process"/>
    <property type="evidence" value="ECO:0007669"/>
    <property type="project" value="UniProtKB-UniRule"/>
</dbReference>
<dbReference type="UniPathway" id="UPA00610">
    <property type="reaction ID" value="UER00665"/>
</dbReference>
<gene>
    <name evidence="4" type="primary">dcd</name>
    <name evidence="5" type="ORF">CRV11_00545</name>
</gene>
<dbReference type="GO" id="GO:0006226">
    <property type="term" value="P:dUMP biosynthetic process"/>
    <property type="evidence" value="ECO:0007669"/>
    <property type="project" value="UniProtKB-UniPathway"/>
</dbReference>
<organism evidence="5 6">
    <name type="scientific">Candidatus Pantoea edessiphila</name>
    <dbReference type="NCBI Taxonomy" id="2044610"/>
    <lineage>
        <taxon>Bacteria</taxon>
        <taxon>Pseudomonadati</taxon>
        <taxon>Pseudomonadota</taxon>
        <taxon>Gammaproteobacteria</taxon>
        <taxon>Enterobacterales</taxon>
        <taxon>Erwiniaceae</taxon>
        <taxon>Pantoea</taxon>
    </lineage>
</organism>
<sequence>MRLCDKDIESMLDSGKLAIIPRPPNDRINGATVDLRLGNKFRVFNDHTNAYIDLSASEHKISNSINQVMSNEIDLIENELFFLHPGNLVLAITSESIIMPDDLVGWLDGRSSLARLGLMVHATAHRIDPGWEGCIVLEFYNFGKLPLALCPGMIICALSFELLSNTALRPYNNRKNSKYYRQQGVVKSRIDKD</sequence>
<evidence type="ECO:0000313" key="5">
    <source>
        <dbReference type="EMBL" id="PPI87413.1"/>
    </source>
</evidence>
<dbReference type="SUPFAM" id="SSF51283">
    <property type="entry name" value="dUTPase-like"/>
    <property type="match status" value="1"/>
</dbReference>
<dbReference type="InterPro" id="IPR036157">
    <property type="entry name" value="dUTPase-like_sf"/>
</dbReference>
<dbReference type="NCBIfam" id="TIGR02274">
    <property type="entry name" value="dCTP_deam"/>
    <property type="match status" value="1"/>
</dbReference>
<comment type="function">
    <text evidence="4">Catalyzes the deamination of dCTP to dUTP.</text>
</comment>
<evidence type="ECO:0000313" key="6">
    <source>
        <dbReference type="Proteomes" id="UP000296034"/>
    </source>
</evidence>
<comment type="subunit">
    <text evidence="4">Homotrimer.</text>
</comment>
<dbReference type="Gene3D" id="2.70.40.10">
    <property type="match status" value="1"/>
</dbReference>
<dbReference type="EMBL" id="PDKS01000001">
    <property type="protein sequence ID" value="PPI87413.1"/>
    <property type="molecule type" value="Genomic_DNA"/>
</dbReference>